<keyword evidence="5" id="KW-0238">DNA-binding</keyword>
<dbReference type="AlphaFoldDB" id="A0A0F8UMU3"/>
<dbReference type="GO" id="GO:0008622">
    <property type="term" value="C:epsilon DNA polymerase complex"/>
    <property type="evidence" value="ECO:0007669"/>
    <property type="project" value="InterPro"/>
</dbReference>
<organism evidence="10 11">
    <name type="scientific">Aspergillus ochraceoroseus</name>
    <dbReference type="NCBI Taxonomy" id="138278"/>
    <lineage>
        <taxon>Eukaryota</taxon>
        <taxon>Fungi</taxon>
        <taxon>Dikarya</taxon>
        <taxon>Ascomycota</taxon>
        <taxon>Pezizomycotina</taxon>
        <taxon>Eurotiomycetes</taxon>
        <taxon>Eurotiomycetidae</taxon>
        <taxon>Eurotiales</taxon>
        <taxon>Aspergillaceae</taxon>
        <taxon>Aspergillus</taxon>
        <taxon>Aspergillus subgen. Nidulantes</taxon>
    </lineage>
</organism>
<name>A0A0F8UMU3_9EURO</name>
<proteinExistence type="inferred from homology"/>
<dbReference type="GO" id="GO:0042276">
    <property type="term" value="P:error-prone translesion synthesis"/>
    <property type="evidence" value="ECO:0007669"/>
    <property type="project" value="TreeGrafter"/>
</dbReference>
<comment type="caution">
    <text evidence="10">The sequence shown here is derived from an EMBL/GenBank/DDBJ whole genome shotgun (WGS) entry which is preliminary data.</text>
</comment>
<feature type="compositionally biased region" description="Polar residues" evidence="8">
    <location>
        <begin position="152"/>
        <end position="165"/>
    </location>
</feature>
<evidence type="ECO:0000256" key="3">
    <source>
        <dbReference type="ARBA" id="ARBA00016011"/>
    </source>
</evidence>
<dbReference type="Proteomes" id="UP000034947">
    <property type="component" value="Unassembled WGS sequence"/>
</dbReference>
<gene>
    <name evidence="10" type="ORF">AOCH_001164</name>
</gene>
<accession>A0A0F8UMU3</accession>
<reference evidence="10 11" key="1">
    <citation type="submission" date="2015-02" db="EMBL/GenBank/DDBJ databases">
        <title>Draft Genome Sequences of Two Closely-Related Aflatoxigenic Aspergillus Species Obtained from the Cote d'Ivoire.</title>
        <authorList>
            <person name="Moore G.G."/>
            <person name="Beltz S.B."/>
            <person name="Mack B.M."/>
        </authorList>
    </citation>
    <scope>NUCLEOTIDE SEQUENCE [LARGE SCALE GENOMIC DNA]</scope>
    <source>
        <strain evidence="10 11">SRRC1432</strain>
    </source>
</reference>
<feature type="domain" description="DNA polymerase alpha/delta/epsilon subunit B" evidence="9">
    <location>
        <begin position="402"/>
        <end position="668"/>
    </location>
</feature>
<evidence type="ECO:0000256" key="6">
    <source>
        <dbReference type="ARBA" id="ARBA00023242"/>
    </source>
</evidence>
<dbReference type="InterPro" id="IPR007185">
    <property type="entry name" value="DNA_pol_a/d/e_bsu"/>
</dbReference>
<dbReference type="InterPro" id="IPR016266">
    <property type="entry name" value="POLE2"/>
</dbReference>
<sequence length="691" mass="74740">MNSDPVRSSSPAFGTPAHPVRTNRINPAPARTSILPILLPPSTLRPVAFRTFTRKHNLTISSSALQALATFVGKNCGSGWREEGLAERVLDEVAKSWRKAGGGVIVEEGKGASLKAILQTLEGNMSGGRVIDAKLAAKEGLAKAAGANGNNRVPSLQPSHSTGLSEDQAPDDSDDNVLHPRRWIKVIEAFDIPRLTYNADKKHFEVTKFKPSLFPPPSHKTALFRDRYNIVYQRLLRNESFQVSLASSGGRGLQRASSSFDRNQCYKLTPVANLLGRSGTSHLLLGLLSVSPTGELSLTDITGSIVLELSHARMIPADGAWLSPGMFVLVDGIYEEEENVRGSTLGGNSGIGGAIGGRFVGISICGPPCERRETSLGTSNQENGRDISLVEGLEVHRRLKMVIMGEVNLDNMKTLDALRKVLALYNDLPLQERPVAFVLMGNFVQKAIINGGGQGGSIEYKECFDMLALILSEFPSLLQRSTFIFVPGDNDPWSSAFTAGATSTIPRHEVPELFTSRVKRAFASANSQLDRNQTSEPGGEAIWTSNPSRITLFGPVHDIAVLRDDISGRLRRSAVSVARNDPTTVDGLNSTADLEDQADAQGHPGADRSNPASPATHSARKLVKTVLDQGTMSPFPQSLRPVLWDYASSLQLYPLPTAFILADSEAVSFCVTYEGCHVMNPGRGRVKEERF</sequence>
<dbReference type="GO" id="GO:0003677">
    <property type="term" value="F:DNA binding"/>
    <property type="evidence" value="ECO:0007669"/>
    <property type="project" value="UniProtKB-KW"/>
</dbReference>
<evidence type="ECO:0000256" key="4">
    <source>
        <dbReference type="ARBA" id="ARBA00022705"/>
    </source>
</evidence>
<evidence type="ECO:0000259" key="9">
    <source>
        <dbReference type="Pfam" id="PF04042"/>
    </source>
</evidence>
<evidence type="ECO:0000256" key="1">
    <source>
        <dbReference type="ARBA" id="ARBA00004123"/>
    </source>
</evidence>
<evidence type="ECO:0000313" key="10">
    <source>
        <dbReference type="EMBL" id="KKK20939.1"/>
    </source>
</evidence>
<dbReference type="PANTHER" id="PTHR12708">
    <property type="entry name" value="DNA POLYMERASE EPSILON SUBUNIT B"/>
    <property type="match status" value="1"/>
</dbReference>
<feature type="compositionally biased region" description="Polar residues" evidence="8">
    <location>
        <begin position="1"/>
        <end position="12"/>
    </location>
</feature>
<dbReference type="OrthoDB" id="10254730at2759"/>
<evidence type="ECO:0000256" key="2">
    <source>
        <dbReference type="ARBA" id="ARBA00009560"/>
    </source>
</evidence>
<evidence type="ECO:0000313" key="11">
    <source>
        <dbReference type="Proteomes" id="UP000034947"/>
    </source>
</evidence>
<dbReference type="EMBL" id="JYKN01001324">
    <property type="protein sequence ID" value="KKK20939.1"/>
    <property type="molecule type" value="Genomic_DNA"/>
</dbReference>
<evidence type="ECO:0000256" key="7">
    <source>
        <dbReference type="ARBA" id="ARBA00032930"/>
    </source>
</evidence>
<feature type="region of interest" description="Disordered" evidence="8">
    <location>
        <begin position="597"/>
        <end position="619"/>
    </location>
</feature>
<comment type="subcellular location">
    <subcellularLocation>
        <location evidence="1">Nucleus</location>
    </subcellularLocation>
</comment>
<dbReference type="GO" id="GO:0006261">
    <property type="term" value="P:DNA-templated DNA replication"/>
    <property type="evidence" value="ECO:0007669"/>
    <property type="project" value="InterPro"/>
</dbReference>
<keyword evidence="6" id="KW-0539">Nucleus</keyword>
<protein>
    <recommendedName>
        <fullName evidence="3">DNA polymerase epsilon subunit B</fullName>
    </recommendedName>
    <alternativeName>
        <fullName evidence="7">DNA polymerase II subunit 2</fullName>
    </alternativeName>
</protein>
<keyword evidence="4" id="KW-0235">DNA replication</keyword>
<dbReference type="VEuPathDB" id="FungiDB:P175DRAFT_0460644"/>
<dbReference type="Pfam" id="PF04042">
    <property type="entry name" value="DNA_pol_E_B"/>
    <property type="match status" value="1"/>
</dbReference>
<evidence type="ECO:0000256" key="5">
    <source>
        <dbReference type="ARBA" id="ARBA00023125"/>
    </source>
</evidence>
<comment type="similarity">
    <text evidence="2">Belongs to the DNA polymerase epsilon subunit B family.</text>
</comment>
<feature type="region of interest" description="Disordered" evidence="8">
    <location>
        <begin position="1"/>
        <end position="26"/>
    </location>
</feature>
<keyword evidence="11" id="KW-1185">Reference proteome</keyword>
<dbReference type="PANTHER" id="PTHR12708:SF0">
    <property type="entry name" value="DNA POLYMERASE EPSILON SUBUNIT 2"/>
    <property type="match status" value="1"/>
</dbReference>
<evidence type="ECO:0000256" key="8">
    <source>
        <dbReference type="SAM" id="MobiDB-lite"/>
    </source>
</evidence>
<feature type="region of interest" description="Disordered" evidence="8">
    <location>
        <begin position="146"/>
        <end position="176"/>
    </location>
</feature>